<proteinExistence type="predicted"/>
<organism evidence="2 3">
    <name type="scientific">Setaria viridis</name>
    <name type="common">Green bristlegrass</name>
    <name type="synonym">Setaria italica subsp. viridis</name>
    <dbReference type="NCBI Taxonomy" id="4556"/>
    <lineage>
        <taxon>Eukaryota</taxon>
        <taxon>Viridiplantae</taxon>
        <taxon>Streptophyta</taxon>
        <taxon>Embryophyta</taxon>
        <taxon>Tracheophyta</taxon>
        <taxon>Spermatophyta</taxon>
        <taxon>Magnoliopsida</taxon>
        <taxon>Liliopsida</taxon>
        <taxon>Poales</taxon>
        <taxon>Poaceae</taxon>
        <taxon>PACMAD clade</taxon>
        <taxon>Panicoideae</taxon>
        <taxon>Panicodae</taxon>
        <taxon>Paniceae</taxon>
        <taxon>Cenchrinae</taxon>
        <taxon>Setaria</taxon>
    </lineage>
</organism>
<evidence type="ECO:0000313" key="3">
    <source>
        <dbReference type="Proteomes" id="UP000298652"/>
    </source>
</evidence>
<dbReference type="EMBL" id="CM016552">
    <property type="protein sequence ID" value="TKW41236.1"/>
    <property type="molecule type" value="Genomic_DNA"/>
</dbReference>
<accession>A0A4V6DDP9</accession>
<dbReference type="Proteomes" id="UP000298652">
    <property type="component" value="Chromosome 1"/>
</dbReference>
<reference evidence="2" key="1">
    <citation type="submission" date="2019-03" db="EMBL/GenBank/DDBJ databases">
        <title>WGS assembly of Setaria viridis.</title>
        <authorList>
            <person name="Huang P."/>
            <person name="Jenkins J."/>
            <person name="Grimwood J."/>
            <person name="Barry K."/>
            <person name="Healey A."/>
            <person name="Mamidi S."/>
            <person name="Sreedasyam A."/>
            <person name="Shu S."/>
            <person name="Feldman M."/>
            <person name="Wu J."/>
            <person name="Yu Y."/>
            <person name="Chen C."/>
            <person name="Johnson J."/>
            <person name="Rokhsar D."/>
            <person name="Baxter I."/>
            <person name="Schmutz J."/>
            <person name="Brutnell T."/>
            <person name="Kellogg E."/>
        </authorList>
    </citation>
    <scope>NUCLEOTIDE SEQUENCE [LARGE SCALE GENOMIC DNA]</scope>
</reference>
<name>A0A4V6DDP9_SETVI</name>
<feature type="region of interest" description="Disordered" evidence="1">
    <location>
        <begin position="1"/>
        <end position="22"/>
    </location>
</feature>
<sequence>MSGWTTKTTRKEQRCRSGRPTRVAAVAVQPSSLLGNGVTSTLSWTTGRWEYLRAR</sequence>
<evidence type="ECO:0000256" key="1">
    <source>
        <dbReference type="SAM" id="MobiDB-lite"/>
    </source>
</evidence>
<dbReference type="Gramene" id="TKW41236">
    <property type="protein sequence ID" value="TKW41236"/>
    <property type="gene ID" value="SEVIR_1G301150v2"/>
</dbReference>
<gene>
    <name evidence="2" type="ORF">SEVIR_1G301150v2</name>
</gene>
<keyword evidence="3" id="KW-1185">Reference proteome</keyword>
<protein>
    <submittedName>
        <fullName evidence="2">Uncharacterized protein</fullName>
    </submittedName>
</protein>
<evidence type="ECO:0000313" key="2">
    <source>
        <dbReference type="EMBL" id="TKW41236.1"/>
    </source>
</evidence>
<dbReference type="AlphaFoldDB" id="A0A4V6DDP9"/>